<dbReference type="Proteomes" id="UP000240883">
    <property type="component" value="Unassembled WGS sequence"/>
</dbReference>
<sequence>MQWLSFAALALVAPASAELWQSCATLVIDRIDPLLNPGQVPSQYLRQVVGGDSFNATMPIDKDVPRKTTCTTCLYSEDFSNYYTPVLYFKARNGKYKRVPTFPNDDEDASLNGIIVEYNDHLNKQTSVTAFKNGFRMMVGGPTRRENTGDDEARSLNFRCFQYQVGGITGPGEDTNHFPAKPCPGGIRASHYFPTCWDGTSLDSPDHRSHVIYPYDGNFDTLGPCPSSHPVKVPQLVYHVGWDTTEFNNPNDWPDDGSQPFVFSTGDPTGYGSHAEYVFGWKGDALQRAMDAKCMDFCGVISDQYIEDANNCHIPPVVHDDIDSWVSELPGGVKVTH</sequence>
<dbReference type="PANTHER" id="PTHR43662:SF3">
    <property type="entry name" value="DOMAIN PROTEIN, PUTATIVE (AFU_ORTHOLOGUE AFUA_6G11970)-RELATED"/>
    <property type="match status" value="1"/>
</dbReference>
<feature type="signal peptide" evidence="1">
    <location>
        <begin position="1"/>
        <end position="17"/>
    </location>
</feature>
<proteinExistence type="predicted"/>
<reference evidence="3 4" key="1">
    <citation type="journal article" date="2018" name="Front. Microbiol.">
        <title>Genome-Wide Analysis of Corynespora cassiicola Leaf Fall Disease Putative Effectors.</title>
        <authorList>
            <person name="Lopez D."/>
            <person name="Ribeiro S."/>
            <person name="Label P."/>
            <person name="Fumanal B."/>
            <person name="Venisse J.S."/>
            <person name="Kohler A."/>
            <person name="de Oliveira R.R."/>
            <person name="Labutti K."/>
            <person name="Lipzen A."/>
            <person name="Lail K."/>
            <person name="Bauer D."/>
            <person name="Ohm R.A."/>
            <person name="Barry K.W."/>
            <person name="Spatafora J."/>
            <person name="Grigoriev I.V."/>
            <person name="Martin F.M."/>
            <person name="Pujade-Renaud V."/>
        </authorList>
    </citation>
    <scope>NUCLEOTIDE SEQUENCE [LARGE SCALE GENOMIC DNA]</scope>
    <source>
        <strain evidence="3 4">Philippines</strain>
    </source>
</reference>
<dbReference type="STRING" id="1448308.A0A2T2P477"/>
<dbReference type="AlphaFoldDB" id="A0A2T2P477"/>
<evidence type="ECO:0000313" key="3">
    <source>
        <dbReference type="EMBL" id="PSN72485.1"/>
    </source>
</evidence>
<dbReference type="InterPro" id="IPR018535">
    <property type="entry name" value="DUF1996"/>
</dbReference>
<evidence type="ECO:0000259" key="2">
    <source>
        <dbReference type="Pfam" id="PF09362"/>
    </source>
</evidence>
<dbReference type="OrthoDB" id="74764at2759"/>
<dbReference type="EMBL" id="KZ678130">
    <property type="protein sequence ID" value="PSN72485.1"/>
    <property type="molecule type" value="Genomic_DNA"/>
</dbReference>
<feature type="chain" id="PRO_5015420379" description="DUF1996 domain-containing protein" evidence="1">
    <location>
        <begin position="18"/>
        <end position="337"/>
    </location>
</feature>
<dbReference type="Pfam" id="PF09362">
    <property type="entry name" value="DUF1996"/>
    <property type="match status" value="1"/>
</dbReference>
<evidence type="ECO:0000256" key="1">
    <source>
        <dbReference type="SAM" id="SignalP"/>
    </source>
</evidence>
<name>A0A2T2P477_CORCC</name>
<dbReference type="PANTHER" id="PTHR43662">
    <property type="match status" value="1"/>
</dbReference>
<gene>
    <name evidence="3" type="ORF">BS50DRAFT_607763</name>
</gene>
<organism evidence="3 4">
    <name type="scientific">Corynespora cassiicola Philippines</name>
    <dbReference type="NCBI Taxonomy" id="1448308"/>
    <lineage>
        <taxon>Eukaryota</taxon>
        <taxon>Fungi</taxon>
        <taxon>Dikarya</taxon>
        <taxon>Ascomycota</taxon>
        <taxon>Pezizomycotina</taxon>
        <taxon>Dothideomycetes</taxon>
        <taxon>Pleosporomycetidae</taxon>
        <taxon>Pleosporales</taxon>
        <taxon>Corynesporascaceae</taxon>
        <taxon>Corynespora</taxon>
    </lineage>
</organism>
<protein>
    <recommendedName>
        <fullName evidence="2">DUF1996 domain-containing protein</fullName>
    </recommendedName>
</protein>
<feature type="domain" description="DUF1996" evidence="2">
    <location>
        <begin position="32"/>
        <end position="281"/>
    </location>
</feature>
<evidence type="ECO:0000313" key="4">
    <source>
        <dbReference type="Proteomes" id="UP000240883"/>
    </source>
</evidence>
<accession>A0A2T2P477</accession>
<keyword evidence="4" id="KW-1185">Reference proteome</keyword>
<keyword evidence="1" id="KW-0732">Signal</keyword>